<gene>
    <name evidence="3" type="ORF">F4Y08_02360</name>
</gene>
<dbReference type="InterPro" id="IPR034593">
    <property type="entry name" value="DgoD-like"/>
</dbReference>
<dbReference type="InterPro" id="IPR029017">
    <property type="entry name" value="Enolase-like_N"/>
</dbReference>
<dbReference type="InterPro" id="IPR013342">
    <property type="entry name" value="Mandelate_racemase_C"/>
</dbReference>
<evidence type="ECO:0000256" key="1">
    <source>
        <dbReference type="ARBA" id="ARBA00023239"/>
    </source>
</evidence>
<dbReference type="SUPFAM" id="SSF54826">
    <property type="entry name" value="Enolase N-terminal domain-like"/>
    <property type="match status" value="1"/>
</dbReference>
<dbReference type="SFLD" id="SFLDG00179">
    <property type="entry name" value="mandelate_racemase"/>
    <property type="match status" value="1"/>
</dbReference>
<dbReference type="InterPro" id="IPR036849">
    <property type="entry name" value="Enolase-like_C_sf"/>
</dbReference>
<dbReference type="CDD" id="cd03316">
    <property type="entry name" value="MR_like"/>
    <property type="match status" value="1"/>
</dbReference>
<dbReference type="Pfam" id="PF13378">
    <property type="entry name" value="MR_MLE_C"/>
    <property type="match status" value="1"/>
</dbReference>
<protein>
    <submittedName>
        <fullName evidence="3">Mandelate racemase/muconate lactonizing enzyme family protein</fullName>
    </submittedName>
</protein>
<accession>A0A6B1DPW7</accession>
<dbReference type="Gene3D" id="3.30.390.10">
    <property type="entry name" value="Enolase-like, N-terminal domain"/>
    <property type="match status" value="1"/>
</dbReference>
<name>A0A6B1DPW7_9CHLR</name>
<evidence type="ECO:0000313" key="3">
    <source>
        <dbReference type="EMBL" id="MYD89171.1"/>
    </source>
</evidence>
<dbReference type="InterPro" id="IPR013341">
    <property type="entry name" value="Mandelate_racemase_N_dom"/>
</dbReference>
<proteinExistence type="predicted"/>
<dbReference type="Pfam" id="PF02746">
    <property type="entry name" value="MR_MLE_N"/>
    <property type="match status" value="1"/>
</dbReference>
<comment type="caution">
    <text evidence="3">The sequence shown here is derived from an EMBL/GenBank/DDBJ whole genome shotgun (WGS) entry which is preliminary data.</text>
</comment>
<dbReference type="AlphaFoldDB" id="A0A6B1DPW7"/>
<dbReference type="InterPro" id="IPR029065">
    <property type="entry name" value="Enolase_C-like"/>
</dbReference>
<organism evidence="3">
    <name type="scientific">Caldilineaceae bacterium SB0662_bin_9</name>
    <dbReference type="NCBI Taxonomy" id="2605258"/>
    <lineage>
        <taxon>Bacteria</taxon>
        <taxon>Bacillati</taxon>
        <taxon>Chloroflexota</taxon>
        <taxon>Caldilineae</taxon>
        <taxon>Caldilineales</taxon>
        <taxon>Caldilineaceae</taxon>
    </lineage>
</organism>
<dbReference type="PANTHER" id="PTHR48080">
    <property type="entry name" value="D-GALACTONATE DEHYDRATASE-RELATED"/>
    <property type="match status" value="1"/>
</dbReference>
<reference evidence="3" key="1">
    <citation type="submission" date="2019-09" db="EMBL/GenBank/DDBJ databases">
        <title>Characterisation of the sponge microbiome using genome-centric metagenomics.</title>
        <authorList>
            <person name="Engelberts J.P."/>
            <person name="Robbins S.J."/>
            <person name="De Goeij J.M."/>
            <person name="Aranda M."/>
            <person name="Bell S.C."/>
            <person name="Webster N.S."/>
        </authorList>
    </citation>
    <scope>NUCLEOTIDE SEQUENCE</scope>
    <source>
        <strain evidence="3">SB0662_bin_9</strain>
    </source>
</reference>
<evidence type="ECO:0000259" key="2">
    <source>
        <dbReference type="SMART" id="SM00922"/>
    </source>
</evidence>
<dbReference type="SMART" id="SM00922">
    <property type="entry name" value="MR_MLE"/>
    <property type="match status" value="1"/>
</dbReference>
<feature type="domain" description="Mandelate racemase/muconate lactonizing enzyme C-terminal" evidence="2">
    <location>
        <begin position="134"/>
        <end position="225"/>
    </location>
</feature>
<keyword evidence="1" id="KW-0456">Lyase</keyword>
<dbReference type="GO" id="GO:0016829">
    <property type="term" value="F:lyase activity"/>
    <property type="evidence" value="ECO:0007669"/>
    <property type="project" value="UniProtKB-KW"/>
</dbReference>
<dbReference type="EMBL" id="VXPY01000013">
    <property type="protein sequence ID" value="MYD89171.1"/>
    <property type="molecule type" value="Genomic_DNA"/>
</dbReference>
<dbReference type="Gene3D" id="3.20.20.120">
    <property type="entry name" value="Enolase-like C-terminal domain"/>
    <property type="match status" value="1"/>
</dbReference>
<sequence length="385" mass="42373">MRITSVDTFLMHASVPDSGGWGARNWLFVRVHTDEGLYGVGESSGWPRVVETAIRDLTPLLLGQDPFHIEAIVQQLQVAMMGHGMTGVVGAGAITGIEMALWDIKGKALDTPVWNLLGGKVHDTLRLYTHAHTPDQCLRYMERGIDAFKTGGVTEPLGKIRQLREELPDEVDLMADVHGPPWLTVPDAIRLGKALEEFDLLFYEDPVAPDIPGAIAEVAKNVDLPIAAGERHAWTWGVQQLIEDHIIDVVQPDTGRAGGLNAMRKIAALAETHFVMFAPHDGSLGPVAEMAAVHLCATLPNFLILEHLEDDVPQRYEVMEPQPEIRAGHIVVPDRPGLGIDIVPEAIAHYPSSGNISSPRTRHYVRSRTNRMRWLSASPERADFN</sequence>
<dbReference type="SUPFAM" id="SSF51604">
    <property type="entry name" value="Enolase C-terminal domain-like"/>
    <property type="match status" value="1"/>
</dbReference>
<dbReference type="PANTHER" id="PTHR48080:SF2">
    <property type="entry name" value="D-GALACTONATE DEHYDRATASE"/>
    <property type="match status" value="1"/>
</dbReference>
<dbReference type="SFLD" id="SFLDS00001">
    <property type="entry name" value="Enolase"/>
    <property type="match status" value="1"/>
</dbReference>